<reference evidence="4" key="1">
    <citation type="submission" date="2021-02" db="EMBL/GenBank/DDBJ databases">
        <authorList>
            <person name="Nowell W R."/>
        </authorList>
    </citation>
    <scope>NUCLEOTIDE SEQUENCE</scope>
</reference>
<dbReference type="Proteomes" id="UP000677228">
    <property type="component" value="Unassembled WGS sequence"/>
</dbReference>
<gene>
    <name evidence="4" type="ORF">OVA965_LOCUS4816</name>
    <name evidence="5" type="ORF">TMI583_LOCUS4815</name>
</gene>
<proteinExistence type="predicted"/>
<keyword evidence="1" id="KW-0479">Metal-binding</keyword>
<evidence type="ECO:0000313" key="5">
    <source>
        <dbReference type="EMBL" id="CAF3587913.1"/>
    </source>
</evidence>
<dbReference type="GO" id="GO:0005509">
    <property type="term" value="F:calcium ion binding"/>
    <property type="evidence" value="ECO:0007669"/>
    <property type="project" value="TreeGrafter"/>
</dbReference>
<feature type="compositionally biased region" description="Basic residues" evidence="3">
    <location>
        <begin position="208"/>
        <end position="224"/>
    </location>
</feature>
<dbReference type="PANTHER" id="PTHR45791">
    <property type="entry name" value="CALCIUM AND INTEGRIN BINDING FAMILY MEMBER 2"/>
    <property type="match status" value="1"/>
</dbReference>
<dbReference type="InterPro" id="IPR051433">
    <property type="entry name" value="CIBP"/>
</dbReference>
<dbReference type="SUPFAM" id="SSF47473">
    <property type="entry name" value="EF-hand"/>
    <property type="match status" value="1"/>
</dbReference>
<evidence type="ECO:0000256" key="3">
    <source>
        <dbReference type="SAM" id="MobiDB-lite"/>
    </source>
</evidence>
<dbReference type="AlphaFoldDB" id="A0A8S2CU72"/>
<sequence>VASRFSDLSRASGHQSNLPLLERKLSKNLLLKIEELHSNPFNDRIIDVFSSNKEDGSFTFEDFLDMMSVFSENAPKSVKINYAYKIYQGISKTTQETTNEDAIDLKDIEEIIFRLSGRKINKNESKRIANSVINEVDLRNDKKITAEIFEYFLSNVPDFPTTFCIPLSDGVQDTYTREEAYLPITKITKPTTAFVTQQVNEVQQHQTSTHKHQHRSKKRRSRSRQGREHGNAVQHRSNH</sequence>
<protein>
    <recommendedName>
        <fullName evidence="7">EF-hand domain-containing protein</fullName>
    </recommendedName>
</protein>
<evidence type="ECO:0000256" key="1">
    <source>
        <dbReference type="ARBA" id="ARBA00022723"/>
    </source>
</evidence>
<dbReference type="Proteomes" id="UP000682733">
    <property type="component" value="Unassembled WGS sequence"/>
</dbReference>
<dbReference type="GO" id="GO:0000287">
    <property type="term" value="F:magnesium ion binding"/>
    <property type="evidence" value="ECO:0007669"/>
    <property type="project" value="TreeGrafter"/>
</dbReference>
<dbReference type="InterPro" id="IPR011992">
    <property type="entry name" value="EF-hand-dom_pair"/>
</dbReference>
<dbReference type="PANTHER" id="PTHR45791:SF1">
    <property type="entry name" value="CALCIUM AND INTEGRIN BINDING FAMILY MEMBER 1"/>
    <property type="match status" value="1"/>
</dbReference>
<accession>A0A8S2CU72</accession>
<organism evidence="4 6">
    <name type="scientific">Didymodactylos carnosus</name>
    <dbReference type="NCBI Taxonomy" id="1234261"/>
    <lineage>
        <taxon>Eukaryota</taxon>
        <taxon>Metazoa</taxon>
        <taxon>Spiralia</taxon>
        <taxon>Gnathifera</taxon>
        <taxon>Rotifera</taxon>
        <taxon>Eurotatoria</taxon>
        <taxon>Bdelloidea</taxon>
        <taxon>Philodinida</taxon>
        <taxon>Philodinidae</taxon>
        <taxon>Didymodactylos</taxon>
    </lineage>
</organism>
<comment type="caution">
    <text evidence="4">The sequence shown here is derived from an EMBL/GenBank/DDBJ whole genome shotgun (WGS) entry which is preliminary data.</text>
</comment>
<keyword evidence="2" id="KW-0677">Repeat</keyword>
<feature type="region of interest" description="Disordered" evidence="3">
    <location>
        <begin position="201"/>
        <end position="239"/>
    </location>
</feature>
<name>A0A8S2CU72_9BILA</name>
<feature type="non-terminal residue" evidence="4">
    <location>
        <position position="1"/>
    </location>
</feature>
<evidence type="ECO:0000313" key="4">
    <source>
        <dbReference type="EMBL" id="CAF0804310.1"/>
    </source>
</evidence>
<dbReference type="EMBL" id="CAJOBA010001299">
    <property type="protein sequence ID" value="CAF3587913.1"/>
    <property type="molecule type" value="Genomic_DNA"/>
</dbReference>
<evidence type="ECO:0008006" key="7">
    <source>
        <dbReference type="Google" id="ProtNLM"/>
    </source>
</evidence>
<evidence type="ECO:0000313" key="6">
    <source>
        <dbReference type="Proteomes" id="UP000677228"/>
    </source>
</evidence>
<dbReference type="Gene3D" id="1.10.238.10">
    <property type="entry name" value="EF-hand"/>
    <property type="match status" value="2"/>
</dbReference>
<dbReference type="EMBL" id="CAJNOK010001298">
    <property type="protein sequence ID" value="CAF0804310.1"/>
    <property type="molecule type" value="Genomic_DNA"/>
</dbReference>
<evidence type="ECO:0000256" key="2">
    <source>
        <dbReference type="ARBA" id="ARBA00022737"/>
    </source>
</evidence>